<reference evidence="11" key="1">
    <citation type="journal article" date="2013" name="Genome Announc.">
        <title>Draft genome sequence of the ascomycete Phaeoacremonium aleophilum strain UCR-PA7, a causal agent of the esca disease complex in grapevines.</title>
        <authorList>
            <person name="Blanco-Ulate B."/>
            <person name="Rolshausen P."/>
            <person name="Cantu D."/>
        </authorList>
    </citation>
    <scope>NUCLEOTIDE SEQUENCE [LARGE SCALE GENOMIC DNA]</scope>
    <source>
        <strain evidence="11">UCR-PA7</strain>
    </source>
</reference>
<evidence type="ECO:0000256" key="8">
    <source>
        <dbReference type="SAM" id="Phobius"/>
    </source>
</evidence>
<dbReference type="KEGG" id="tmn:UCRPA7_1618"/>
<organism evidence="10 11">
    <name type="scientific">Phaeoacremonium minimum (strain UCR-PA7)</name>
    <name type="common">Esca disease fungus</name>
    <name type="synonym">Togninia minima</name>
    <dbReference type="NCBI Taxonomy" id="1286976"/>
    <lineage>
        <taxon>Eukaryota</taxon>
        <taxon>Fungi</taxon>
        <taxon>Dikarya</taxon>
        <taxon>Ascomycota</taxon>
        <taxon>Pezizomycotina</taxon>
        <taxon>Sordariomycetes</taxon>
        <taxon>Sordariomycetidae</taxon>
        <taxon>Togniniales</taxon>
        <taxon>Togniniaceae</taxon>
        <taxon>Phaeoacremonium</taxon>
    </lineage>
</organism>
<feature type="domain" description="Major facilitator superfamily (MFS) profile" evidence="9">
    <location>
        <begin position="1"/>
        <end position="311"/>
    </location>
</feature>
<evidence type="ECO:0000256" key="6">
    <source>
        <dbReference type="ARBA" id="ARBA00023136"/>
    </source>
</evidence>
<gene>
    <name evidence="10" type="ORF">UCRPA7_1618</name>
</gene>
<dbReference type="FunFam" id="1.20.1250.20:FF:000134">
    <property type="entry name" value="MFS sugar transporter protein"/>
    <property type="match status" value="1"/>
</dbReference>
<feature type="transmembrane region" description="Helical" evidence="8">
    <location>
        <begin position="32"/>
        <end position="53"/>
    </location>
</feature>
<feature type="transmembrane region" description="Helical" evidence="8">
    <location>
        <begin position="223"/>
        <end position="246"/>
    </location>
</feature>
<comment type="similarity">
    <text evidence="2">Belongs to the major facilitator superfamily. Sugar transporter (TC 2.A.1.1) family.</text>
</comment>
<keyword evidence="11" id="KW-1185">Reference proteome</keyword>
<evidence type="ECO:0000259" key="9">
    <source>
        <dbReference type="PROSITE" id="PS50850"/>
    </source>
</evidence>
<feature type="region of interest" description="Disordered" evidence="7">
    <location>
        <begin position="339"/>
        <end position="358"/>
    </location>
</feature>
<keyword evidence="5 8" id="KW-1133">Transmembrane helix</keyword>
<dbReference type="PROSITE" id="PS50850">
    <property type="entry name" value="MFS"/>
    <property type="match status" value="1"/>
</dbReference>
<feature type="transmembrane region" description="Helical" evidence="8">
    <location>
        <begin position="288"/>
        <end position="307"/>
    </location>
</feature>
<dbReference type="InterPro" id="IPR005829">
    <property type="entry name" value="Sugar_transporter_CS"/>
</dbReference>
<dbReference type="InterPro" id="IPR036259">
    <property type="entry name" value="MFS_trans_sf"/>
</dbReference>
<dbReference type="SUPFAM" id="SSF103473">
    <property type="entry name" value="MFS general substrate transporter"/>
    <property type="match status" value="1"/>
</dbReference>
<dbReference type="GeneID" id="19321785"/>
<dbReference type="OrthoDB" id="6133115at2759"/>
<dbReference type="Pfam" id="PF00083">
    <property type="entry name" value="Sugar_tr"/>
    <property type="match status" value="1"/>
</dbReference>
<dbReference type="eggNOG" id="KOG0254">
    <property type="taxonomic scope" value="Eukaryota"/>
</dbReference>
<keyword evidence="6 8" id="KW-0472">Membrane</keyword>
<dbReference type="InterPro" id="IPR020846">
    <property type="entry name" value="MFS_dom"/>
</dbReference>
<keyword evidence="3" id="KW-0813">Transport</keyword>
<proteinExistence type="inferred from homology"/>
<evidence type="ECO:0000313" key="11">
    <source>
        <dbReference type="Proteomes" id="UP000014074"/>
    </source>
</evidence>
<dbReference type="AlphaFoldDB" id="R8BUB7"/>
<feature type="transmembrane region" description="Helical" evidence="8">
    <location>
        <begin position="189"/>
        <end position="211"/>
    </location>
</feature>
<dbReference type="PROSITE" id="PS00216">
    <property type="entry name" value="SUGAR_TRANSPORT_1"/>
    <property type="match status" value="1"/>
</dbReference>
<comment type="subcellular location">
    <subcellularLocation>
        <location evidence="1">Membrane</location>
        <topology evidence="1">Multi-pass membrane protein</topology>
    </subcellularLocation>
</comment>
<dbReference type="InterPro" id="IPR050360">
    <property type="entry name" value="MFS_Sugar_Transporters"/>
</dbReference>
<dbReference type="RefSeq" id="XP_007912373.1">
    <property type="nucleotide sequence ID" value="XM_007914182.1"/>
</dbReference>
<dbReference type="PANTHER" id="PTHR48022">
    <property type="entry name" value="PLASTIDIC GLUCOSE TRANSPORTER 4"/>
    <property type="match status" value="1"/>
</dbReference>
<dbReference type="EMBL" id="KB932894">
    <property type="protein sequence ID" value="EOO02870.1"/>
    <property type="molecule type" value="Genomic_DNA"/>
</dbReference>
<dbReference type="GO" id="GO:0016020">
    <property type="term" value="C:membrane"/>
    <property type="evidence" value="ECO:0007669"/>
    <property type="project" value="UniProtKB-SubCell"/>
</dbReference>
<dbReference type="Proteomes" id="UP000014074">
    <property type="component" value="Unassembled WGS sequence"/>
</dbReference>
<feature type="transmembrane region" description="Helical" evidence="8">
    <location>
        <begin position="164"/>
        <end position="182"/>
    </location>
</feature>
<evidence type="ECO:0000256" key="4">
    <source>
        <dbReference type="ARBA" id="ARBA00022692"/>
    </source>
</evidence>
<dbReference type="HOGENOM" id="CLU_001265_30_13_1"/>
<dbReference type="GO" id="GO:0005351">
    <property type="term" value="F:carbohydrate:proton symporter activity"/>
    <property type="evidence" value="ECO:0007669"/>
    <property type="project" value="TreeGrafter"/>
</dbReference>
<evidence type="ECO:0000256" key="3">
    <source>
        <dbReference type="ARBA" id="ARBA00022448"/>
    </source>
</evidence>
<evidence type="ECO:0000313" key="10">
    <source>
        <dbReference type="EMBL" id="EOO02870.1"/>
    </source>
</evidence>
<dbReference type="PANTHER" id="PTHR48022:SF64">
    <property type="entry name" value="MAJOR FACILITATOR SUPERFAMILY (MFS) PROFILE DOMAIN-CONTAINING PROTEIN"/>
    <property type="match status" value="1"/>
</dbReference>
<dbReference type="Gene3D" id="1.20.1250.20">
    <property type="entry name" value="MFS general substrate transporter like domains"/>
    <property type="match status" value="1"/>
</dbReference>
<keyword evidence="4 8" id="KW-0812">Transmembrane</keyword>
<accession>R8BUB7</accession>
<dbReference type="InterPro" id="IPR005828">
    <property type="entry name" value="MFS_sugar_transport-like"/>
</dbReference>
<evidence type="ECO:0000256" key="2">
    <source>
        <dbReference type="ARBA" id="ARBA00010992"/>
    </source>
</evidence>
<evidence type="ECO:0000256" key="1">
    <source>
        <dbReference type="ARBA" id="ARBA00004141"/>
    </source>
</evidence>
<evidence type="ECO:0000256" key="7">
    <source>
        <dbReference type="SAM" id="MobiDB-lite"/>
    </source>
</evidence>
<feature type="transmembrane region" description="Helical" evidence="8">
    <location>
        <begin position="122"/>
        <end position="144"/>
    </location>
</feature>
<protein>
    <submittedName>
        <fullName evidence="10">Putative hexose transporter protein</fullName>
    </submittedName>
</protein>
<sequence>MASMFNVLWYLGSIIAAWETFGTGHLSTQWSWRIPSICQAIFPLLVMIAVTFMPESPRWLYSKGRYEEAKRILVTHHANGDENDELVAIELDEIARALALERETHIASWSQILSNRPNRRRFGIVISVAVLTLWNGQGVISYYFSPILNSIGITNTNQQTGINGGMSIWNLICSVAGALLADRVGRRPLWLASFVGMIFANIPLTISSAMYEKHNSQGAGYTTIVFLFLYNAAFNIACNPLLYCYTPEILPYSIRNRGLALQVLVSQAALTVNQYVNPIALDRIGYYYFIFYLGMLVLGTLLIYFTFPETKGYSLEELGKLFDDSFDVHPKPAIVLEGQAAEESNDAGKSGEQKAAGC</sequence>
<evidence type="ECO:0000256" key="5">
    <source>
        <dbReference type="ARBA" id="ARBA00022989"/>
    </source>
</evidence>
<name>R8BUB7_PHAM7</name>